<evidence type="ECO:0000313" key="2">
    <source>
        <dbReference type="Proteomes" id="UP001489333"/>
    </source>
</evidence>
<comment type="caution">
    <text evidence="1">The sequence shown here is derived from an EMBL/GenBank/DDBJ whole genome shotgun (WGS) entry which is preliminary data.</text>
</comment>
<dbReference type="EMBL" id="JBCHKU010000034">
    <property type="protein sequence ID" value="MEM6250659.1"/>
    <property type="molecule type" value="Genomic_DNA"/>
</dbReference>
<name>A0ABU9UWM7_9GAMM</name>
<evidence type="ECO:0000313" key="1">
    <source>
        <dbReference type="EMBL" id="MEM6250659.1"/>
    </source>
</evidence>
<organism evidence="1 2">
    <name type="scientific">Shewanella vaxholmensis</name>
    <dbReference type="NCBI Taxonomy" id="3063535"/>
    <lineage>
        <taxon>Bacteria</taxon>
        <taxon>Pseudomonadati</taxon>
        <taxon>Pseudomonadota</taxon>
        <taxon>Gammaproteobacteria</taxon>
        <taxon>Alteromonadales</taxon>
        <taxon>Shewanellaceae</taxon>
        <taxon>Shewanella</taxon>
    </lineage>
</organism>
<keyword evidence="2" id="KW-1185">Reference proteome</keyword>
<sequence length="125" mass="14212">MTIFEPGVQYKDLNGGVHADRDDTQNATDYLRKHHNIPQGHFVFGIQVYSSVHNVRDNTLSVRFLHSNVAGYENIQQKMAAEGAELTLNELEIDMSYNEFFGLFKRFSLTLSPNGLLEGKSYKTI</sequence>
<protein>
    <submittedName>
        <fullName evidence="1">Uncharacterized protein</fullName>
    </submittedName>
</protein>
<proteinExistence type="predicted"/>
<reference evidence="1 2" key="1">
    <citation type="submission" date="2024-04" db="EMBL/GenBank/DDBJ databases">
        <title>Novel Shewanella species isolated from Baltic Sea sediments.</title>
        <authorList>
            <person name="Martin-Rodriguez A.J."/>
            <person name="Fernandez-Juarez V."/>
            <person name="Valeriano V.D."/>
            <person name="Mihindukulasooriya I."/>
            <person name="Ceresnova L."/>
            <person name="Joffre E."/>
            <person name="Jensie-Markopoulos S."/>
            <person name="Moore E.R.B."/>
            <person name="Sjoling A."/>
        </authorList>
    </citation>
    <scope>NUCLEOTIDE SEQUENCE [LARGE SCALE GENOMIC DNA]</scope>
    <source>
        <strain evidence="1 2">VAX-SP0-0CM-1</strain>
    </source>
</reference>
<accession>A0ABU9UWM7</accession>
<gene>
    <name evidence="1" type="ORF">AAGS29_18860</name>
</gene>
<dbReference type="RefSeq" id="WP_342902385.1">
    <property type="nucleotide sequence ID" value="NZ_JBCHKU010000034.1"/>
</dbReference>
<dbReference type="Proteomes" id="UP001489333">
    <property type="component" value="Unassembled WGS sequence"/>
</dbReference>